<dbReference type="InterPro" id="IPR052921">
    <property type="entry name" value="GPCR1_Superfamily_Member"/>
</dbReference>
<dbReference type="Ensembl" id="ENSACLT00000000339.2">
    <property type="protein sequence ID" value="ENSACLP00000000326.2"/>
    <property type="gene ID" value="ENSACLG00000000217.2"/>
</dbReference>
<dbReference type="RefSeq" id="XP_026037141.1">
    <property type="nucleotide sequence ID" value="XM_026181356.1"/>
</dbReference>
<dbReference type="Gene3D" id="1.20.1070.10">
    <property type="entry name" value="Rhodopsin 7-helix transmembrane proteins"/>
    <property type="match status" value="1"/>
</dbReference>
<sequence length="316" mass="35713">MFFTNETLTNITVGQQNQLFLEIVFSCIVTTLTCCVILFINATMLFTLRSKPVFGQTSRYILLYNLLFADTLQMAQSQLMFLLSACRITLLYPICGVLVSLATLLTLISPLTLVAMSLERYVAVCYPLRHATIITVRNTALAVCVVWTLSLLNVLIEVVLMLRVRFQDLLHLQMEYSCNKEKLTLDPISDLYAKAFSYFLFVLAAGAFIFSYIGVTVVAQSASTDKASAEKARKTLVLHLVQLGLSVSSTIHNPIFVFIYKTVDSVIVVRIRVVIYLCIIILPRCLSSFIYGLRDRTIRPVLMLNLRCQWKCQPFL</sequence>
<dbReference type="InterPro" id="IPR000276">
    <property type="entry name" value="GPCR_Rhodpsn"/>
</dbReference>
<feature type="transmembrane region" description="Helical" evidence="5">
    <location>
        <begin position="90"/>
        <end position="118"/>
    </location>
</feature>
<dbReference type="SUPFAM" id="SSF81321">
    <property type="entry name" value="Family A G protein-coupled receptor-like"/>
    <property type="match status" value="1"/>
</dbReference>
<dbReference type="InterPro" id="IPR017452">
    <property type="entry name" value="GPCR_Rhodpsn_7TM"/>
</dbReference>
<evidence type="ECO:0000256" key="3">
    <source>
        <dbReference type="ARBA" id="ARBA00022989"/>
    </source>
</evidence>
<dbReference type="GO" id="GO:0005549">
    <property type="term" value="F:odorant binding"/>
    <property type="evidence" value="ECO:0007669"/>
    <property type="project" value="TreeGrafter"/>
</dbReference>
<dbReference type="STRING" id="8154.ENSACLP00000000326"/>
<feature type="transmembrane region" description="Helical" evidence="5">
    <location>
        <begin position="139"/>
        <end position="162"/>
    </location>
</feature>
<dbReference type="FunFam" id="1.20.1070.10:FF:000096">
    <property type="entry name" value="Odorant receptor 131-2"/>
    <property type="match status" value="1"/>
</dbReference>
<evidence type="ECO:0000313" key="7">
    <source>
        <dbReference type="Ensembl" id="ENSACLP00000000326.2"/>
    </source>
</evidence>
<dbReference type="PRINTS" id="PR00237">
    <property type="entry name" value="GPCRRHODOPSN"/>
</dbReference>
<reference evidence="7" key="4">
    <citation type="submission" date="2025-09" db="UniProtKB">
        <authorList>
            <consortium name="Ensembl"/>
        </authorList>
    </citation>
    <scope>IDENTIFICATION</scope>
</reference>
<feature type="transmembrane region" description="Helical" evidence="5">
    <location>
        <begin position="60"/>
        <end position="84"/>
    </location>
</feature>
<organism evidence="7 8">
    <name type="scientific">Astatotilapia calliptera</name>
    <name type="common">Eastern happy</name>
    <name type="synonym">Chromis callipterus</name>
    <dbReference type="NCBI Taxonomy" id="8154"/>
    <lineage>
        <taxon>Eukaryota</taxon>
        <taxon>Metazoa</taxon>
        <taxon>Chordata</taxon>
        <taxon>Craniata</taxon>
        <taxon>Vertebrata</taxon>
        <taxon>Euteleostomi</taxon>
        <taxon>Actinopterygii</taxon>
        <taxon>Neopterygii</taxon>
        <taxon>Teleostei</taxon>
        <taxon>Neoteleostei</taxon>
        <taxon>Acanthomorphata</taxon>
        <taxon>Ovalentaria</taxon>
        <taxon>Cichlomorphae</taxon>
        <taxon>Cichliformes</taxon>
        <taxon>Cichlidae</taxon>
        <taxon>African cichlids</taxon>
        <taxon>Pseudocrenilabrinae</taxon>
        <taxon>Haplochromini</taxon>
        <taxon>Astatotilapia</taxon>
    </lineage>
</organism>
<dbReference type="OMA" id="RIQVFLY"/>
<keyword evidence="4 5" id="KW-0472">Membrane</keyword>
<reference evidence="8" key="2">
    <citation type="submission" date="2023-03" db="EMBL/GenBank/DDBJ databases">
        <authorList>
            <consortium name="Wellcome Sanger Institute Data Sharing"/>
        </authorList>
    </citation>
    <scope>NUCLEOTIDE SEQUENCE [LARGE SCALE GENOMIC DNA]</scope>
</reference>
<dbReference type="Proteomes" id="UP000265100">
    <property type="component" value="Chromosome 10"/>
</dbReference>
<evidence type="ECO:0000256" key="1">
    <source>
        <dbReference type="ARBA" id="ARBA00004370"/>
    </source>
</evidence>
<evidence type="ECO:0000256" key="2">
    <source>
        <dbReference type="ARBA" id="ARBA00022692"/>
    </source>
</evidence>
<comment type="subcellular location">
    <subcellularLocation>
        <location evidence="1">Membrane</location>
    </subcellularLocation>
</comment>
<dbReference type="GeneID" id="113030185"/>
<protein>
    <recommendedName>
        <fullName evidence="6">G-protein coupled receptors family 1 profile domain-containing protein</fullName>
    </recommendedName>
</protein>
<feature type="domain" description="G-protein coupled receptors family 1 profile" evidence="6">
    <location>
        <begin position="40"/>
        <end position="291"/>
    </location>
</feature>
<evidence type="ECO:0000256" key="4">
    <source>
        <dbReference type="ARBA" id="ARBA00023136"/>
    </source>
</evidence>
<keyword evidence="8" id="KW-1185">Reference proteome</keyword>
<dbReference type="GO" id="GO:0016020">
    <property type="term" value="C:membrane"/>
    <property type="evidence" value="ECO:0007669"/>
    <property type="project" value="UniProtKB-SubCell"/>
</dbReference>
<dbReference type="PANTHER" id="PTHR26451:SF866">
    <property type="entry name" value="ODORANT RECEPTOR-RELATED"/>
    <property type="match status" value="1"/>
</dbReference>
<feature type="transmembrane region" description="Helical" evidence="5">
    <location>
        <begin position="236"/>
        <end position="261"/>
    </location>
</feature>
<accession>A0A3P8N6E4</accession>
<proteinExistence type="predicted"/>
<evidence type="ECO:0000256" key="5">
    <source>
        <dbReference type="SAM" id="Phobius"/>
    </source>
</evidence>
<dbReference type="GO" id="GO:0004984">
    <property type="term" value="F:olfactory receptor activity"/>
    <property type="evidence" value="ECO:0007669"/>
    <property type="project" value="TreeGrafter"/>
</dbReference>
<reference evidence="7" key="3">
    <citation type="submission" date="2025-08" db="UniProtKB">
        <authorList>
            <consortium name="Ensembl"/>
        </authorList>
    </citation>
    <scope>IDENTIFICATION</scope>
</reference>
<keyword evidence="3 5" id="KW-1133">Transmembrane helix</keyword>
<dbReference type="GeneTree" id="ENSGT00940000163093"/>
<keyword evidence="2 5" id="KW-0812">Transmembrane</keyword>
<dbReference type="PROSITE" id="PS50262">
    <property type="entry name" value="G_PROTEIN_RECEP_F1_2"/>
    <property type="match status" value="1"/>
</dbReference>
<name>A0A3P8N6E4_ASTCA</name>
<dbReference type="AlphaFoldDB" id="A0A3P8N6E4"/>
<feature type="transmembrane region" description="Helical" evidence="5">
    <location>
        <begin position="23"/>
        <end position="48"/>
    </location>
</feature>
<dbReference type="GO" id="GO:0004930">
    <property type="term" value="F:G protein-coupled receptor activity"/>
    <property type="evidence" value="ECO:0007669"/>
    <property type="project" value="InterPro"/>
</dbReference>
<dbReference type="PANTHER" id="PTHR26451">
    <property type="entry name" value="G_PROTEIN_RECEP_F1_2 DOMAIN-CONTAINING PROTEIN"/>
    <property type="match status" value="1"/>
</dbReference>
<feature type="transmembrane region" description="Helical" evidence="5">
    <location>
        <begin position="195"/>
        <end position="215"/>
    </location>
</feature>
<feature type="transmembrane region" description="Helical" evidence="5">
    <location>
        <begin position="273"/>
        <end position="293"/>
    </location>
</feature>
<reference evidence="7 8" key="1">
    <citation type="submission" date="2018-05" db="EMBL/GenBank/DDBJ databases">
        <authorList>
            <person name="Datahose"/>
        </authorList>
    </citation>
    <scope>NUCLEOTIDE SEQUENCE</scope>
</reference>
<evidence type="ECO:0000259" key="6">
    <source>
        <dbReference type="PROSITE" id="PS50262"/>
    </source>
</evidence>
<dbReference type="CDD" id="cd00637">
    <property type="entry name" value="7tm_classA_rhodopsin-like"/>
    <property type="match status" value="1"/>
</dbReference>
<evidence type="ECO:0000313" key="8">
    <source>
        <dbReference type="Proteomes" id="UP000265100"/>
    </source>
</evidence>
<dbReference type="Pfam" id="PF00001">
    <property type="entry name" value="7tm_1"/>
    <property type="match status" value="1"/>
</dbReference>